<evidence type="ECO:0000313" key="2">
    <source>
        <dbReference type="EMBL" id="VTP01712.1"/>
    </source>
</evidence>
<dbReference type="Gene3D" id="3.40.960.10">
    <property type="entry name" value="VSR Endonuclease"/>
    <property type="match status" value="1"/>
</dbReference>
<sequence>MAEAHIRQLLSVDAENLCAMGQDWPFVGTEALSAGLVTRRTLRSRHEMVYRNVYLPKGQSPTPVTRAVAAWLWSGRNATVAGLSAAALHGSRWIDPRLPAELNRAEACSGSIVIHREQLCDDEIGVVRGIPVTTPARTAFDLGRRKGLNTAVIRLDALANATRLNPVDIEAVADRHRGSRGIVQLRQVLDLMDGGAESPQETRTRLLLVRAGLPKPQTQIVIGDRFGIPFARLDMGYQECKVGVEFDGAQHWTDPAQRTADIDRSAELSTLGWRIVRVSSDLLRYRPAVVVARTCAALRAAGCSWLGECGIDARFLRGNVA</sequence>
<dbReference type="Pfam" id="PF04480">
    <property type="entry name" value="DUF559"/>
    <property type="match status" value="1"/>
</dbReference>
<proteinExistence type="predicted"/>
<dbReference type="EMBL" id="LR589120">
    <property type="protein sequence ID" value="VTP01712.1"/>
    <property type="molecule type" value="Genomic_DNA"/>
</dbReference>
<feature type="domain" description="DUF559" evidence="1">
    <location>
        <begin position="235"/>
        <end position="293"/>
    </location>
</feature>
<accession>A0A653EYE3</accession>
<dbReference type="InterPro" id="IPR007569">
    <property type="entry name" value="DUF559"/>
</dbReference>
<evidence type="ECO:0000259" key="1">
    <source>
        <dbReference type="Pfam" id="PF04480"/>
    </source>
</evidence>
<name>A0A653EYE3_9MYCO</name>
<gene>
    <name evidence="2" type="ORF">BIN_B_04177</name>
</gene>
<protein>
    <recommendedName>
        <fullName evidence="1">DUF559 domain-containing protein</fullName>
    </recommendedName>
</protein>
<reference evidence="2" key="1">
    <citation type="submission" date="2019-05" db="EMBL/GenBank/DDBJ databases">
        <authorList>
            <person name="Naeem R."/>
            <person name="Antony C."/>
            <person name="Guan Q."/>
        </authorList>
    </citation>
    <scope>NUCLEOTIDE SEQUENCE</scope>
    <source>
        <strain evidence="2">2</strain>
    </source>
</reference>
<organism evidence="2">
    <name type="scientific">Mycobacterium riyadhense</name>
    <dbReference type="NCBI Taxonomy" id="486698"/>
    <lineage>
        <taxon>Bacteria</taxon>
        <taxon>Bacillati</taxon>
        <taxon>Actinomycetota</taxon>
        <taxon>Actinomycetes</taxon>
        <taxon>Mycobacteriales</taxon>
        <taxon>Mycobacteriaceae</taxon>
        <taxon>Mycobacterium</taxon>
    </lineage>
</organism>
<dbReference type="AlphaFoldDB" id="A0A653EYE3"/>